<evidence type="ECO:0000313" key="2">
    <source>
        <dbReference type="EMBL" id="VEL16587.1"/>
    </source>
</evidence>
<dbReference type="GO" id="GO:0002116">
    <property type="term" value="C:semaphorin receptor complex"/>
    <property type="evidence" value="ECO:0007669"/>
    <property type="project" value="TreeGrafter"/>
</dbReference>
<name>A0A448WP89_9PLAT</name>
<reference evidence="2" key="1">
    <citation type="submission" date="2018-11" db="EMBL/GenBank/DDBJ databases">
        <authorList>
            <consortium name="Pathogen Informatics"/>
        </authorList>
    </citation>
    <scope>NUCLEOTIDE SEQUENCE</scope>
</reference>
<comment type="caution">
    <text evidence="2">The sequence shown here is derived from an EMBL/GenBank/DDBJ whole genome shotgun (WGS) entry which is preliminary data.</text>
</comment>
<dbReference type="PANTHER" id="PTHR22625:SF70">
    <property type="entry name" value="PLEXIN A, ISOFORM A"/>
    <property type="match status" value="1"/>
</dbReference>
<dbReference type="AlphaFoldDB" id="A0A448WP89"/>
<accession>A0A448WP89</accession>
<dbReference type="OrthoDB" id="125363at2759"/>
<organism evidence="2 3">
    <name type="scientific">Protopolystoma xenopodis</name>
    <dbReference type="NCBI Taxonomy" id="117903"/>
    <lineage>
        <taxon>Eukaryota</taxon>
        <taxon>Metazoa</taxon>
        <taxon>Spiralia</taxon>
        <taxon>Lophotrochozoa</taxon>
        <taxon>Platyhelminthes</taxon>
        <taxon>Monogenea</taxon>
        <taxon>Polyopisthocotylea</taxon>
        <taxon>Polystomatidea</taxon>
        <taxon>Polystomatidae</taxon>
        <taxon>Protopolystoma</taxon>
    </lineage>
</organism>
<dbReference type="PANTHER" id="PTHR22625">
    <property type="entry name" value="PLEXIN"/>
    <property type="match status" value="1"/>
</dbReference>
<proteinExistence type="predicted"/>
<dbReference type="EMBL" id="CAAALY010029051">
    <property type="protein sequence ID" value="VEL16587.1"/>
    <property type="molecule type" value="Genomic_DNA"/>
</dbReference>
<dbReference type="GO" id="GO:0017154">
    <property type="term" value="F:semaphorin receptor activity"/>
    <property type="evidence" value="ECO:0007669"/>
    <property type="project" value="InterPro"/>
</dbReference>
<feature type="domain" description="Plexin cytoplasmic RasGAP" evidence="1">
    <location>
        <begin position="5"/>
        <end position="179"/>
    </location>
</feature>
<evidence type="ECO:0000313" key="3">
    <source>
        <dbReference type="Proteomes" id="UP000784294"/>
    </source>
</evidence>
<dbReference type="InterPro" id="IPR008936">
    <property type="entry name" value="Rho_GTPase_activation_prot"/>
</dbReference>
<dbReference type="GO" id="GO:0030334">
    <property type="term" value="P:regulation of cell migration"/>
    <property type="evidence" value="ECO:0007669"/>
    <property type="project" value="TreeGrafter"/>
</dbReference>
<dbReference type="GO" id="GO:0005886">
    <property type="term" value="C:plasma membrane"/>
    <property type="evidence" value="ECO:0007669"/>
    <property type="project" value="TreeGrafter"/>
</dbReference>
<protein>
    <recommendedName>
        <fullName evidence="1">Plexin cytoplasmic RasGAP domain-containing protein</fullName>
    </recommendedName>
</protein>
<dbReference type="SUPFAM" id="SSF48350">
    <property type="entry name" value="GTPase activation domain, GAP"/>
    <property type="match status" value="1"/>
</dbReference>
<keyword evidence="3" id="KW-1185">Reference proteome</keyword>
<sequence>MPQMDKLMYALFNPQMHKFCFFYAVKYLFEFLADKASEFQISDQNILHSWKSNCLQLRFWNQLILNLDHVLDVPLARNNYLERSLHSFSQAVAYACAPHPDPIHADSPFNKTLFASEIRRYWSRVVNFYEVVTTPPRVSRTELLNHLEMHQERYQGQFNRNWAIEKLYWNYIRPFHDKIKKVTCNE</sequence>
<dbReference type="Gene3D" id="1.10.506.10">
    <property type="entry name" value="GTPase Activation - p120gap, domain 1"/>
    <property type="match status" value="1"/>
</dbReference>
<dbReference type="Proteomes" id="UP000784294">
    <property type="component" value="Unassembled WGS sequence"/>
</dbReference>
<dbReference type="InterPro" id="IPR031148">
    <property type="entry name" value="Plexin"/>
</dbReference>
<evidence type="ECO:0000259" key="1">
    <source>
        <dbReference type="Pfam" id="PF08337"/>
    </source>
</evidence>
<dbReference type="InterPro" id="IPR013548">
    <property type="entry name" value="Plexin_cytoplasmic_RasGAP_dom"/>
</dbReference>
<gene>
    <name evidence="2" type="ORF">PXEA_LOCUS10027</name>
</gene>
<dbReference type="Pfam" id="PF08337">
    <property type="entry name" value="Plexin_cytopl"/>
    <property type="match status" value="1"/>
</dbReference>